<name>D3QC41_STANL</name>
<dbReference type="PANTHER" id="PTHR30055">
    <property type="entry name" value="HTH-TYPE TRANSCRIPTIONAL REGULATOR RUTR"/>
    <property type="match status" value="1"/>
</dbReference>
<dbReference type="Gene3D" id="1.10.357.10">
    <property type="entry name" value="Tetracycline Repressor, domain 2"/>
    <property type="match status" value="1"/>
</dbReference>
<evidence type="ECO:0000313" key="7">
    <source>
        <dbReference type="Proteomes" id="UP000000844"/>
    </source>
</evidence>
<dbReference type="GO" id="GO:0003700">
    <property type="term" value="F:DNA-binding transcription factor activity"/>
    <property type="evidence" value="ECO:0007669"/>
    <property type="project" value="TreeGrafter"/>
</dbReference>
<feature type="DNA-binding region" description="H-T-H motif" evidence="4">
    <location>
        <begin position="35"/>
        <end position="54"/>
    </location>
</feature>
<dbReference type="OrthoDB" id="9806334at2"/>
<evidence type="ECO:0000313" key="6">
    <source>
        <dbReference type="EMBL" id="ADD39761.1"/>
    </source>
</evidence>
<evidence type="ECO:0000256" key="4">
    <source>
        <dbReference type="PROSITE-ProRule" id="PRU00335"/>
    </source>
</evidence>
<dbReference type="RefSeq" id="WP_013015332.1">
    <property type="nucleotide sequence ID" value="NC_013947.1"/>
</dbReference>
<keyword evidence="7" id="KW-1185">Reference proteome</keyword>
<evidence type="ECO:0000256" key="2">
    <source>
        <dbReference type="ARBA" id="ARBA00023125"/>
    </source>
</evidence>
<dbReference type="PANTHER" id="PTHR30055:SF234">
    <property type="entry name" value="HTH-TYPE TRANSCRIPTIONAL REGULATOR BETI"/>
    <property type="match status" value="1"/>
</dbReference>
<dbReference type="PROSITE" id="PS50977">
    <property type="entry name" value="HTH_TETR_2"/>
    <property type="match status" value="1"/>
</dbReference>
<dbReference type="Gene3D" id="1.10.10.60">
    <property type="entry name" value="Homeodomain-like"/>
    <property type="match status" value="1"/>
</dbReference>
<dbReference type="Proteomes" id="UP000000844">
    <property type="component" value="Chromosome"/>
</dbReference>
<gene>
    <name evidence="6" type="ordered locus">Snas_0039</name>
</gene>
<keyword evidence="1" id="KW-0805">Transcription regulation</keyword>
<protein>
    <submittedName>
        <fullName evidence="6">Transcriptional regulator, TetR family</fullName>
    </submittedName>
</protein>
<dbReference type="InterPro" id="IPR009057">
    <property type="entry name" value="Homeodomain-like_sf"/>
</dbReference>
<dbReference type="SUPFAM" id="SSF46689">
    <property type="entry name" value="Homeodomain-like"/>
    <property type="match status" value="1"/>
</dbReference>
<feature type="domain" description="HTH tetR-type" evidence="5">
    <location>
        <begin position="12"/>
        <end position="72"/>
    </location>
</feature>
<dbReference type="SUPFAM" id="SSF48498">
    <property type="entry name" value="Tetracyclin repressor-like, C-terminal domain"/>
    <property type="match status" value="1"/>
</dbReference>
<dbReference type="GO" id="GO:0000976">
    <property type="term" value="F:transcription cis-regulatory region binding"/>
    <property type="evidence" value="ECO:0007669"/>
    <property type="project" value="TreeGrafter"/>
</dbReference>
<accession>D3QC41</accession>
<proteinExistence type="predicted"/>
<evidence type="ECO:0000256" key="3">
    <source>
        <dbReference type="ARBA" id="ARBA00023163"/>
    </source>
</evidence>
<dbReference type="InterPro" id="IPR050109">
    <property type="entry name" value="HTH-type_TetR-like_transc_reg"/>
</dbReference>
<dbReference type="InterPro" id="IPR001647">
    <property type="entry name" value="HTH_TetR"/>
</dbReference>
<sequence>MPKDDATSFIQLARRGQLVECAIELIAEVGLAQASTVRIAQRAGVSRGVLTYHFRDRADLVEQVIARVYDLGAEFLLPRMRAATSPRESLLLFIGGSVELYAAHPVHMAALAAIFGASTGDAGVERARHQRHSQEMLDLGRILHEGQQRGQFRQFDVTVMSRTIRGALDAALAHIAAGGDVEPYATELRTIFDAATRTEPS</sequence>
<reference evidence="6 7" key="1">
    <citation type="journal article" date="2009" name="Stand. Genomic Sci.">
        <title>Complete genome sequence of Stackebrandtia nassauensis type strain (LLR-40K-21).</title>
        <authorList>
            <person name="Munk C."/>
            <person name="Lapidus A."/>
            <person name="Copeland A."/>
            <person name="Jando M."/>
            <person name="Mayilraj S."/>
            <person name="Glavina Del Rio T."/>
            <person name="Nolan M."/>
            <person name="Chen F."/>
            <person name="Lucas S."/>
            <person name="Tice H."/>
            <person name="Cheng J.F."/>
            <person name="Han C."/>
            <person name="Detter J.C."/>
            <person name="Bruce D."/>
            <person name="Goodwin L."/>
            <person name="Chain P."/>
            <person name="Pitluck S."/>
            <person name="Goker M."/>
            <person name="Ovchinikova G."/>
            <person name="Pati A."/>
            <person name="Ivanova N."/>
            <person name="Mavromatis K."/>
            <person name="Chen A."/>
            <person name="Palaniappan K."/>
            <person name="Land M."/>
            <person name="Hauser L."/>
            <person name="Chang Y.J."/>
            <person name="Jeffries C.D."/>
            <person name="Bristow J."/>
            <person name="Eisen J.A."/>
            <person name="Markowitz V."/>
            <person name="Hugenholtz P."/>
            <person name="Kyrpides N.C."/>
            <person name="Klenk H.P."/>
        </authorList>
    </citation>
    <scope>NUCLEOTIDE SEQUENCE [LARGE SCALE GENOMIC DNA]</scope>
    <source>
        <strain evidence="7">DSM 44728 / CIP 108903 / NRRL B-16338 / NBRC 102104 / LLR-40K-21</strain>
    </source>
</reference>
<evidence type="ECO:0000256" key="1">
    <source>
        <dbReference type="ARBA" id="ARBA00023015"/>
    </source>
</evidence>
<dbReference type="AlphaFoldDB" id="D3QC41"/>
<dbReference type="Pfam" id="PF00440">
    <property type="entry name" value="TetR_N"/>
    <property type="match status" value="1"/>
</dbReference>
<keyword evidence="3" id="KW-0804">Transcription</keyword>
<dbReference type="STRING" id="446470.Snas_0039"/>
<dbReference type="KEGG" id="sna:Snas_0039"/>
<dbReference type="eggNOG" id="COG1309">
    <property type="taxonomic scope" value="Bacteria"/>
</dbReference>
<dbReference type="PRINTS" id="PR00455">
    <property type="entry name" value="HTHTETR"/>
</dbReference>
<dbReference type="EMBL" id="CP001778">
    <property type="protein sequence ID" value="ADD39761.1"/>
    <property type="molecule type" value="Genomic_DNA"/>
</dbReference>
<keyword evidence="2 4" id="KW-0238">DNA-binding</keyword>
<organism evidence="6 7">
    <name type="scientific">Stackebrandtia nassauensis (strain DSM 44728 / CIP 108903 / NRRL B-16338 / NBRC 102104 / LLR-40K-21)</name>
    <dbReference type="NCBI Taxonomy" id="446470"/>
    <lineage>
        <taxon>Bacteria</taxon>
        <taxon>Bacillati</taxon>
        <taxon>Actinomycetota</taxon>
        <taxon>Actinomycetes</taxon>
        <taxon>Glycomycetales</taxon>
        <taxon>Glycomycetaceae</taxon>
        <taxon>Stackebrandtia</taxon>
    </lineage>
</organism>
<evidence type="ECO:0000259" key="5">
    <source>
        <dbReference type="PROSITE" id="PS50977"/>
    </source>
</evidence>
<dbReference type="InterPro" id="IPR036271">
    <property type="entry name" value="Tet_transcr_reg_TetR-rel_C_sf"/>
</dbReference>
<dbReference type="HOGENOM" id="CLU_069356_15_5_11"/>